<evidence type="ECO:0000256" key="2">
    <source>
        <dbReference type="ARBA" id="ARBA00012782"/>
    </source>
</evidence>
<dbReference type="Pfam" id="PF01979">
    <property type="entry name" value="Amidohydro_1"/>
    <property type="match status" value="1"/>
</dbReference>
<feature type="domain" description="Amidohydrolase-related" evidence="5">
    <location>
        <begin position="82"/>
        <end position="351"/>
    </location>
</feature>
<name>A0A445MYX9_9BACT</name>
<evidence type="ECO:0000256" key="3">
    <source>
        <dbReference type="ARBA" id="ARBA00022801"/>
    </source>
</evidence>
<dbReference type="Gene3D" id="2.30.40.10">
    <property type="entry name" value="Urease, subunit C, domain 1"/>
    <property type="match status" value="1"/>
</dbReference>
<dbReference type="Pfam" id="PF13382">
    <property type="entry name" value="Adenine_deam_C"/>
    <property type="match status" value="1"/>
</dbReference>
<reference evidence="7" key="1">
    <citation type="submission" date="2018-01" db="EMBL/GenBank/DDBJ databases">
        <authorList>
            <person name="Regsiter A."/>
            <person name="William W."/>
        </authorList>
    </citation>
    <scope>NUCLEOTIDE SEQUENCE</scope>
    <source>
        <strain evidence="7">TRIP AH-1</strain>
    </source>
</reference>
<dbReference type="PANTHER" id="PTHR11113:SF2">
    <property type="entry name" value="ADENINE DEAMINASE"/>
    <property type="match status" value="1"/>
</dbReference>
<proteinExistence type="inferred from homology"/>
<evidence type="ECO:0000259" key="6">
    <source>
        <dbReference type="Pfam" id="PF13382"/>
    </source>
</evidence>
<dbReference type="InterPro" id="IPR006680">
    <property type="entry name" value="Amidohydro-rel"/>
</dbReference>
<evidence type="ECO:0000256" key="1">
    <source>
        <dbReference type="ARBA" id="ARBA00006773"/>
    </source>
</evidence>
<accession>A0A445MYX9</accession>
<protein>
    <recommendedName>
        <fullName evidence="2">adenine deaminase</fullName>
        <ecNumber evidence="2">3.5.4.2</ecNumber>
    </recommendedName>
</protein>
<sequence length="592" mass="64221">MKTSVSFPVRSIKDSKALMKVATGEEKADMAVINARLLNVYSGELLDNYSVGIKGKWIAYVGNNPKDIIGEKTEILDADGRTLIPGLIDGHTHLAFFVSACEFLKHAMKGGTTTIISETLEAFPVGGYEGLMDFISSLTDQPIKIFSTVTVMASISEKVRGVSLETIRSLMARSDILGMGETYWQSVLQEPDRILPLFNETLFAGKVLEGHSAGAKGTKLMAYIASGISSCHEPINAEEALERLRLGLHVMIREGSVRRDLAAISRIKDYGVDFRRLILVSDGLEPKDLIEKGGMEFIVQKAIDCGFDPITAIQMATLNVAEHFSLDNLIGGIAPGRYADMVIIPDPNTIQAQYVISNGSIIAQDGRVLIPPRQHSFSRKSMSSINLPKRFHPSDFKIAVKGDYKEVEVRIIEQVTDLITKEVKRSLPVDDGEIKSDVDQDILKVAAIDRTHLPGKLFVGLVKGFCLKDGAFATSGAWDTSDIVVIGANDDDMALAVNRIYGLQGGAVVCAAGKIMAELPLPILGIMSDMPLMILMQELDKIKTATSGLGIPFKDPLTTLAVLTTAAIPYLRICEEGLVNLKDGKSLGLIVD</sequence>
<keyword evidence="3" id="KW-0378">Hydrolase</keyword>
<feature type="domain" description="Adenine deaminase C-terminal" evidence="6">
    <location>
        <begin position="418"/>
        <end position="583"/>
    </location>
</feature>
<dbReference type="PANTHER" id="PTHR11113">
    <property type="entry name" value="N-ACETYLGLUCOSAMINE-6-PHOSPHATE DEACETYLASE"/>
    <property type="match status" value="1"/>
</dbReference>
<evidence type="ECO:0000256" key="4">
    <source>
        <dbReference type="ARBA" id="ARBA00047720"/>
    </source>
</evidence>
<evidence type="ECO:0000313" key="7">
    <source>
        <dbReference type="EMBL" id="SPD74697.1"/>
    </source>
</evidence>
<dbReference type="SUPFAM" id="SSF51338">
    <property type="entry name" value="Composite domain of metallo-dependent hydrolases"/>
    <property type="match status" value="1"/>
</dbReference>
<dbReference type="GO" id="GO:0000034">
    <property type="term" value="F:adenine deaminase activity"/>
    <property type="evidence" value="ECO:0007669"/>
    <property type="project" value="UniProtKB-EC"/>
</dbReference>
<evidence type="ECO:0000259" key="5">
    <source>
        <dbReference type="Pfam" id="PF01979"/>
    </source>
</evidence>
<dbReference type="AlphaFoldDB" id="A0A445MYX9"/>
<dbReference type="EC" id="3.5.4.2" evidence="2"/>
<dbReference type="SUPFAM" id="SSF51556">
    <property type="entry name" value="Metallo-dependent hydrolases"/>
    <property type="match status" value="1"/>
</dbReference>
<dbReference type="EMBL" id="OJIN01000170">
    <property type="protein sequence ID" value="SPD74697.1"/>
    <property type="molecule type" value="Genomic_DNA"/>
</dbReference>
<dbReference type="InterPro" id="IPR032466">
    <property type="entry name" value="Metal_Hydrolase"/>
</dbReference>
<comment type="catalytic activity">
    <reaction evidence="4">
        <text>adenine + H2O + H(+) = hypoxanthine + NH4(+)</text>
        <dbReference type="Rhea" id="RHEA:23688"/>
        <dbReference type="ChEBI" id="CHEBI:15377"/>
        <dbReference type="ChEBI" id="CHEBI:15378"/>
        <dbReference type="ChEBI" id="CHEBI:16708"/>
        <dbReference type="ChEBI" id="CHEBI:17368"/>
        <dbReference type="ChEBI" id="CHEBI:28938"/>
        <dbReference type="EC" id="3.5.4.2"/>
    </reaction>
</comment>
<organism evidence="7">
    <name type="scientific">uncultured Desulfobacterium sp</name>
    <dbReference type="NCBI Taxonomy" id="201089"/>
    <lineage>
        <taxon>Bacteria</taxon>
        <taxon>Pseudomonadati</taxon>
        <taxon>Thermodesulfobacteriota</taxon>
        <taxon>Desulfobacteria</taxon>
        <taxon>Desulfobacterales</taxon>
        <taxon>Desulfobacteriaceae</taxon>
        <taxon>Desulfobacterium</taxon>
        <taxon>environmental samples</taxon>
    </lineage>
</organism>
<gene>
    <name evidence="7" type="ORF">PITCH_A30017</name>
</gene>
<dbReference type="InterPro" id="IPR011059">
    <property type="entry name" value="Metal-dep_hydrolase_composite"/>
</dbReference>
<dbReference type="InterPro" id="IPR026912">
    <property type="entry name" value="Adenine_deam_C"/>
</dbReference>
<comment type="similarity">
    <text evidence="1">Belongs to the metallo-dependent hydrolases superfamily. Adenine deaminase family.</text>
</comment>
<dbReference type="Gene3D" id="3.20.20.140">
    <property type="entry name" value="Metal-dependent hydrolases"/>
    <property type="match status" value="1"/>
</dbReference>